<evidence type="ECO:0000313" key="11">
    <source>
        <dbReference type="EMBL" id="PZW49167.1"/>
    </source>
</evidence>
<evidence type="ECO:0000313" key="12">
    <source>
        <dbReference type="Proteomes" id="UP000249688"/>
    </source>
</evidence>
<dbReference type="GO" id="GO:0008320">
    <property type="term" value="F:protein transmembrane transporter activity"/>
    <property type="evidence" value="ECO:0007669"/>
    <property type="project" value="UniProtKB-UniRule"/>
</dbReference>
<keyword evidence="7 9" id="KW-0811">Translocation</keyword>
<evidence type="ECO:0000256" key="6">
    <source>
        <dbReference type="ARBA" id="ARBA00022989"/>
    </source>
</evidence>
<dbReference type="GO" id="GO:0043953">
    <property type="term" value="P:protein transport by the Tat complex"/>
    <property type="evidence" value="ECO:0007669"/>
    <property type="project" value="UniProtKB-UniRule"/>
</dbReference>
<protein>
    <recommendedName>
        <fullName evidence="9">Sec-independent protein translocase protein TatB</fullName>
    </recommendedName>
</protein>
<feature type="compositionally biased region" description="Pro residues" evidence="10">
    <location>
        <begin position="183"/>
        <end position="192"/>
    </location>
</feature>
<dbReference type="PANTHER" id="PTHR33162:SF1">
    <property type="entry name" value="SEC-INDEPENDENT PROTEIN TRANSLOCASE PROTEIN TATA, CHLOROPLASTIC"/>
    <property type="match status" value="1"/>
</dbReference>
<keyword evidence="8 9" id="KW-0472">Membrane</keyword>
<dbReference type="GO" id="GO:0033281">
    <property type="term" value="C:TAT protein transport complex"/>
    <property type="evidence" value="ECO:0007669"/>
    <property type="project" value="UniProtKB-UniRule"/>
</dbReference>
<evidence type="ECO:0000256" key="3">
    <source>
        <dbReference type="ARBA" id="ARBA00022475"/>
    </source>
</evidence>
<organism evidence="11 12">
    <name type="scientific">Humitalea rosea</name>
    <dbReference type="NCBI Taxonomy" id="990373"/>
    <lineage>
        <taxon>Bacteria</taxon>
        <taxon>Pseudomonadati</taxon>
        <taxon>Pseudomonadota</taxon>
        <taxon>Alphaproteobacteria</taxon>
        <taxon>Acetobacterales</taxon>
        <taxon>Roseomonadaceae</taxon>
        <taxon>Humitalea</taxon>
    </lineage>
</organism>
<dbReference type="PANTHER" id="PTHR33162">
    <property type="entry name" value="SEC-INDEPENDENT PROTEIN TRANSLOCASE PROTEIN TATA, CHLOROPLASTIC"/>
    <property type="match status" value="1"/>
</dbReference>
<dbReference type="Proteomes" id="UP000249688">
    <property type="component" value="Unassembled WGS sequence"/>
</dbReference>
<dbReference type="InterPro" id="IPR018448">
    <property type="entry name" value="TatB"/>
</dbReference>
<comment type="subunit">
    <text evidence="9">The Tat system comprises two distinct complexes: a TatABC complex, containing multiple copies of TatA, TatB and TatC subunits, and a separate TatA complex, containing only TatA subunits. Substrates initially bind to the TatABC complex, which probably triggers association of the separate TatA complex to form the active translocon.</text>
</comment>
<proteinExistence type="inferred from homology"/>
<dbReference type="Gene3D" id="1.20.5.3310">
    <property type="match status" value="1"/>
</dbReference>
<dbReference type="NCBIfam" id="TIGR01410">
    <property type="entry name" value="tatB"/>
    <property type="match status" value="1"/>
</dbReference>
<evidence type="ECO:0000256" key="8">
    <source>
        <dbReference type="ARBA" id="ARBA00023136"/>
    </source>
</evidence>
<comment type="similarity">
    <text evidence="9">Belongs to the TatB family.</text>
</comment>
<keyword evidence="2 9" id="KW-0813">Transport</keyword>
<dbReference type="RefSeq" id="WP_111396871.1">
    <property type="nucleotide sequence ID" value="NZ_QKYU01000003.1"/>
</dbReference>
<keyword evidence="3 9" id="KW-1003">Cell membrane</keyword>
<reference evidence="11 12" key="1">
    <citation type="submission" date="2018-06" db="EMBL/GenBank/DDBJ databases">
        <title>Genomic Encyclopedia of Archaeal and Bacterial Type Strains, Phase II (KMG-II): from individual species to whole genera.</title>
        <authorList>
            <person name="Goeker M."/>
        </authorList>
    </citation>
    <scope>NUCLEOTIDE SEQUENCE [LARGE SCALE GENOMIC DNA]</scope>
    <source>
        <strain evidence="11 12">DSM 24525</strain>
    </source>
</reference>
<dbReference type="EMBL" id="QKYU01000003">
    <property type="protein sequence ID" value="PZW49167.1"/>
    <property type="molecule type" value="Genomic_DNA"/>
</dbReference>
<keyword evidence="5 9" id="KW-0653">Protein transport</keyword>
<evidence type="ECO:0000256" key="7">
    <source>
        <dbReference type="ARBA" id="ARBA00023010"/>
    </source>
</evidence>
<dbReference type="Pfam" id="PF02416">
    <property type="entry name" value="TatA_B_E"/>
    <property type="match status" value="1"/>
</dbReference>
<comment type="function">
    <text evidence="9">Part of the twin-arginine translocation (Tat) system that transports large folded proteins containing a characteristic twin-arginine motif in their signal peptide across membranes. Together with TatC, TatB is part of a receptor directly interacting with Tat signal peptides. TatB may form an oligomeric binding site that transiently accommodates folded Tat precursor proteins before their translocation.</text>
</comment>
<evidence type="ECO:0000256" key="1">
    <source>
        <dbReference type="ARBA" id="ARBA00004167"/>
    </source>
</evidence>
<feature type="region of interest" description="Disordered" evidence="10">
    <location>
        <begin position="85"/>
        <end position="204"/>
    </location>
</feature>
<evidence type="ECO:0000256" key="9">
    <source>
        <dbReference type="HAMAP-Rule" id="MF_00237"/>
    </source>
</evidence>
<dbReference type="InterPro" id="IPR003369">
    <property type="entry name" value="TatA/B/E"/>
</dbReference>
<dbReference type="OrthoDB" id="7206969at2"/>
<keyword evidence="6 9" id="KW-1133">Transmembrane helix</keyword>
<keyword evidence="12" id="KW-1185">Reference proteome</keyword>
<gene>
    <name evidence="9" type="primary">tatB</name>
    <name evidence="11" type="ORF">C8P66_103193</name>
</gene>
<feature type="compositionally biased region" description="Low complexity" evidence="10">
    <location>
        <begin position="95"/>
        <end position="115"/>
    </location>
</feature>
<accession>A0A2W7IPK3</accession>
<sequence>MFDLAWSEIALIAVVALVVIGPKDLPEAVKGVARGIQKLRRMAGEFQSQVDEVAKDAGVQDLRQSIADIRRFDLKGQIEKAVDKDGGIRDTFSQNPLNPTSTSTSTPASTDTLAPDTLAPDTLKPDTLAPPAWEPPAPVEAPAFVPPGVAIATQPYVPRPSMHDPDQGRSGTPAPNPAADATPAPPAVPTFVPPDVSAAAKPSV</sequence>
<comment type="subcellular location">
    <subcellularLocation>
        <location evidence="9">Cell membrane</location>
        <topology evidence="9">Single-pass membrane protein</topology>
    </subcellularLocation>
    <subcellularLocation>
        <location evidence="1">Membrane</location>
        <topology evidence="1">Single-pass membrane protein</topology>
    </subcellularLocation>
</comment>
<evidence type="ECO:0000256" key="10">
    <source>
        <dbReference type="SAM" id="MobiDB-lite"/>
    </source>
</evidence>
<dbReference type="HAMAP" id="MF_00237">
    <property type="entry name" value="TatB"/>
    <property type="match status" value="1"/>
</dbReference>
<keyword evidence="4 9" id="KW-0812">Transmembrane</keyword>
<name>A0A2W7IPK3_9PROT</name>
<dbReference type="PRINTS" id="PR01506">
    <property type="entry name" value="TATBPROTEIN"/>
</dbReference>
<dbReference type="AlphaFoldDB" id="A0A2W7IPK3"/>
<evidence type="ECO:0000256" key="5">
    <source>
        <dbReference type="ARBA" id="ARBA00022927"/>
    </source>
</evidence>
<evidence type="ECO:0000256" key="4">
    <source>
        <dbReference type="ARBA" id="ARBA00022692"/>
    </source>
</evidence>
<feature type="compositionally biased region" description="Low complexity" evidence="10">
    <location>
        <begin position="140"/>
        <end position="150"/>
    </location>
</feature>
<evidence type="ECO:0000256" key="2">
    <source>
        <dbReference type="ARBA" id="ARBA00022448"/>
    </source>
</evidence>
<comment type="caution">
    <text evidence="11">The sequence shown here is derived from an EMBL/GenBank/DDBJ whole genome shotgun (WGS) entry which is preliminary data.</text>
</comment>